<dbReference type="PANTHER" id="PTHR44591:SF3">
    <property type="entry name" value="RESPONSE REGULATORY DOMAIN-CONTAINING PROTEIN"/>
    <property type="match status" value="1"/>
</dbReference>
<dbReference type="OrthoDB" id="7432514at2"/>
<keyword evidence="5" id="KW-1185">Reference proteome</keyword>
<gene>
    <name evidence="4" type="ORF">AMC99_00313</name>
</gene>
<name>A0A0M4M2K2_9SPHN</name>
<dbReference type="PROSITE" id="PS50110">
    <property type="entry name" value="RESPONSE_REGULATORY"/>
    <property type="match status" value="1"/>
</dbReference>
<evidence type="ECO:0000313" key="5">
    <source>
        <dbReference type="Proteomes" id="UP000057938"/>
    </source>
</evidence>
<evidence type="ECO:0000256" key="1">
    <source>
        <dbReference type="ARBA" id="ARBA00022553"/>
    </source>
</evidence>
<evidence type="ECO:0000313" key="4">
    <source>
        <dbReference type="EMBL" id="ALE15628.1"/>
    </source>
</evidence>
<dbReference type="InterPro" id="IPR001789">
    <property type="entry name" value="Sig_transdc_resp-reg_receiver"/>
</dbReference>
<feature type="modified residue" description="4-aspartylphosphate" evidence="2">
    <location>
        <position position="79"/>
    </location>
</feature>
<dbReference type="PANTHER" id="PTHR44591">
    <property type="entry name" value="STRESS RESPONSE REGULATOR PROTEIN 1"/>
    <property type="match status" value="1"/>
</dbReference>
<protein>
    <submittedName>
        <fullName evidence="4">Regulator for cell-surface attachment lovR</fullName>
    </submittedName>
</protein>
<dbReference type="KEGG" id="aep:AMC99_00313"/>
<dbReference type="GO" id="GO:0000160">
    <property type="term" value="P:phosphorelay signal transduction system"/>
    <property type="evidence" value="ECO:0007669"/>
    <property type="project" value="InterPro"/>
</dbReference>
<proteinExistence type="predicted"/>
<dbReference type="PATRIC" id="fig|361183.4.peg.315"/>
<dbReference type="EMBL" id="CP012669">
    <property type="protein sequence ID" value="ALE15628.1"/>
    <property type="molecule type" value="Genomic_DNA"/>
</dbReference>
<evidence type="ECO:0000256" key="2">
    <source>
        <dbReference type="PROSITE-ProRule" id="PRU00169"/>
    </source>
</evidence>
<feature type="domain" description="Response regulatory" evidence="3">
    <location>
        <begin position="29"/>
        <end position="143"/>
    </location>
</feature>
<reference evidence="4 5" key="1">
    <citation type="submission" date="2015-09" db="EMBL/GenBank/DDBJ databases">
        <title>Complete genome sequence of a benzo[a]pyrene-degrading bacterium Altererythrobacter epoxidivorans CGMCC 1.7731T.</title>
        <authorList>
            <person name="Li Z."/>
            <person name="Cheng H."/>
            <person name="Huo Y."/>
            <person name="Xu X."/>
        </authorList>
    </citation>
    <scope>NUCLEOTIDE SEQUENCE [LARGE SCALE GENOMIC DNA]</scope>
    <source>
        <strain evidence="4 5">CGMCC 1.7731</strain>
    </source>
</reference>
<dbReference type="Proteomes" id="UP000057938">
    <property type="component" value="Chromosome"/>
</dbReference>
<dbReference type="Pfam" id="PF00072">
    <property type="entry name" value="Response_reg"/>
    <property type="match status" value="1"/>
</dbReference>
<dbReference type="SUPFAM" id="SSF52172">
    <property type="entry name" value="CheY-like"/>
    <property type="match status" value="1"/>
</dbReference>
<dbReference type="InterPro" id="IPR050595">
    <property type="entry name" value="Bact_response_regulator"/>
</dbReference>
<keyword evidence="1 2" id="KW-0597">Phosphoprotein</keyword>
<dbReference type="AlphaFoldDB" id="A0A0M4M2K2"/>
<organism evidence="4 5">
    <name type="scientific">Altererythrobacter epoxidivorans</name>
    <dbReference type="NCBI Taxonomy" id="361183"/>
    <lineage>
        <taxon>Bacteria</taxon>
        <taxon>Pseudomonadati</taxon>
        <taxon>Pseudomonadota</taxon>
        <taxon>Alphaproteobacteria</taxon>
        <taxon>Sphingomonadales</taxon>
        <taxon>Erythrobacteraceae</taxon>
        <taxon>Altererythrobacter</taxon>
    </lineage>
</organism>
<dbReference type="STRING" id="361183.AMC99_00313"/>
<dbReference type="InterPro" id="IPR011006">
    <property type="entry name" value="CheY-like_superfamily"/>
</dbReference>
<sequence length="158" mass="16797">MVKQAKGGRAKLGALSRPTLPKKSASIGHVLVVEDDAILAMTLEQTLEDAGAAAVTVCAAADEALAFLRENKPKVVVLDVHLADSDEGYEIAQLLSAIGPNPPKIIFSTGNPQDIPEDIASMGPVLEKPYDPARLIELAKEPPKRGLLGLFRRPRTKA</sequence>
<dbReference type="SMART" id="SM00448">
    <property type="entry name" value="REC"/>
    <property type="match status" value="1"/>
</dbReference>
<evidence type="ECO:0000259" key="3">
    <source>
        <dbReference type="PROSITE" id="PS50110"/>
    </source>
</evidence>
<accession>A0A0M4M2K2</accession>
<dbReference type="Gene3D" id="3.40.50.2300">
    <property type="match status" value="1"/>
</dbReference>
<dbReference type="RefSeq" id="WP_083440040.1">
    <property type="nucleotide sequence ID" value="NZ_CP012669.1"/>
</dbReference>